<proteinExistence type="predicted"/>
<evidence type="ECO:0000313" key="1">
    <source>
        <dbReference type="EMBL" id="SIP73542.1"/>
    </source>
</evidence>
<accession>A0A1N6MXK8</accession>
<reference evidence="2" key="1">
    <citation type="submission" date="2016-12" db="EMBL/GenBank/DDBJ databases">
        <authorList>
            <person name="Gaudriault S."/>
        </authorList>
    </citation>
    <scope>NUCLEOTIDE SEQUENCE [LARGE SCALE GENOMIC DNA]</scope>
    <source>
        <strain evidence="2">HGB1681 (deposited as PTA-6826 in the American Type Culture Collection)</strain>
    </source>
</reference>
<sequence length="58" mass="6824">MTITESAFNILIIYRRTLFSLYITSCYDNLMGNYEHIYYTYGLSVAKKQIPNVFQITS</sequence>
<evidence type="ECO:0000313" key="2">
    <source>
        <dbReference type="Proteomes" id="UP000196435"/>
    </source>
</evidence>
<dbReference type="Proteomes" id="UP000196435">
    <property type="component" value="Unassembled WGS sequence"/>
</dbReference>
<protein>
    <submittedName>
        <fullName evidence="1">Uncharacterized protein</fullName>
    </submittedName>
</protein>
<name>A0A1N6MXK8_9GAMM</name>
<dbReference type="EMBL" id="FTLG01000172">
    <property type="protein sequence ID" value="SIP73542.1"/>
    <property type="molecule type" value="Genomic_DNA"/>
</dbReference>
<gene>
    <name evidence="1" type="ORF">XIS1_310010</name>
</gene>
<dbReference type="AlphaFoldDB" id="A0A1N6MXK8"/>
<organism evidence="1 2">
    <name type="scientific">Xenorhabdus innexi</name>
    <dbReference type="NCBI Taxonomy" id="290109"/>
    <lineage>
        <taxon>Bacteria</taxon>
        <taxon>Pseudomonadati</taxon>
        <taxon>Pseudomonadota</taxon>
        <taxon>Gammaproteobacteria</taxon>
        <taxon>Enterobacterales</taxon>
        <taxon>Morganellaceae</taxon>
        <taxon>Xenorhabdus</taxon>
    </lineage>
</organism>